<sequence length="206" mass="24272">MDNFSNILLSLNPLRNNYYDRDKVKIFAEKYALSKNPNFPYFKENDCTNFISQAIYAGGLSQKYGLWSAATSWFCNSTNPSNLTKISLSWRAARYFRMHWANPYTKKYRAAYYEEIPIEEAIVDFTKRIYDKLSIGDVIQYINLKKDPHPYHTQVIHNKAVTDEFPYTNLFVAQHSADRFNVSLHKYLRNIQDRKSTVVCIYKISK</sequence>
<reference evidence="2" key="1">
    <citation type="journal article" date="2021" name="mSystems">
        <title>Bacteria and Archaea Synergistically Convert Glycine Betaine to Biogenic Methane in the Formosa Cold Seep of the South China Sea.</title>
        <authorList>
            <person name="Li L."/>
            <person name="Zhang W."/>
            <person name="Zhang S."/>
            <person name="Song L."/>
            <person name="Sun Q."/>
            <person name="Zhang H."/>
            <person name="Xiang H."/>
            <person name="Dong X."/>
        </authorList>
    </citation>
    <scope>NUCLEOTIDE SEQUENCE</scope>
    <source>
        <strain evidence="2">ZWT</strain>
    </source>
</reference>
<reference evidence="2" key="2">
    <citation type="submission" date="2021-04" db="EMBL/GenBank/DDBJ databases">
        <authorList>
            <person name="Dong X."/>
        </authorList>
    </citation>
    <scope>NUCLEOTIDE SEQUENCE</scope>
    <source>
        <strain evidence="2">ZWT</strain>
    </source>
</reference>
<organism evidence="2 3">
    <name type="scientific">Oceanirhabdus seepicola</name>
    <dbReference type="NCBI Taxonomy" id="2828781"/>
    <lineage>
        <taxon>Bacteria</taxon>
        <taxon>Bacillati</taxon>
        <taxon>Bacillota</taxon>
        <taxon>Clostridia</taxon>
        <taxon>Eubacteriales</taxon>
        <taxon>Clostridiaceae</taxon>
        <taxon>Oceanirhabdus</taxon>
    </lineage>
</organism>
<evidence type="ECO:0000313" key="3">
    <source>
        <dbReference type="Proteomes" id="UP001056429"/>
    </source>
</evidence>
<name>A0A9J6P7P4_9CLOT</name>
<dbReference type="Pfam" id="PF12671">
    <property type="entry name" value="Amidase_6"/>
    <property type="match status" value="1"/>
</dbReference>
<dbReference type="InterPro" id="IPR024301">
    <property type="entry name" value="Amidase_6"/>
</dbReference>
<dbReference type="PANTHER" id="PTHR40032:SF1">
    <property type="entry name" value="EXPORTED PROTEIN"/>
    <property type="match status" value="1"/>
</dbReference>
<keyword evidence="3" id="KW-1185">Reference proteome</keyword>
<dbReference type="EMBL" id="JAGSOJ010000005">
    <property type="protein sequence ID" value="MCM1992300.1"/>
    <property type="molecule type" value="Genomic_DNA"/>
</dbReference>
<protein>
    <submittedName>
        <fullName evidence="2">Amidase domain-containing protein</fullName>
    </submittedName>
</protein>
<dbReference type="PANTHER" id="PTHR40032">
    <property type="entry name" value="EXPORTED PROTEIN-RELATED"/>
    <property type="match status" value="1"/>
</dbReference>
<evidence type="ECO:0000313" key="2">
    <source>
        <dbReference type="EMBL" id="MCM1992300.1"/>
    </source>
</evidence>
<accession>A0A9J6P7P4</accession>
<gene>
    <name evidence="2" type="ORF">KDK92_21460</name>
</gene>
<dbReference type="AlphaFoldDB" id="A0A9J6P7P4"/>
<dbReference type="Proteomes" id="UP001056429">
    <property type="component" value="Unassembled WGS sequence"/>
</dbReference>
<proteinExistence type="predicted"/>
<evidence type="ECO:0000259" key="1">
    <source>
        <dbReference type="Pfam" id="PF12671"/>
    </source>
</evidence>
<dbReference type="RefSeq" id="WP_250861457.1">
    <property type="nucleotide sequence ID" value="NZ_JAGSOJ010000005.1"/>
</dbReference>
<feature type="domain" description="Putative amidase" evidence="1">
    <location>
        <begin position="19"/>
        <end position="192"/>
    </location>
</feature>
<comment type="caution">
    <text evidence="2">The sequence shown here is derived from an EMBL/GenBank/DDBJ whole genome shotgun (WGS) entry which is preliminary data.</text>
</comment>